<comment type="subcellular location">
    <subcellularLocation>
        <location evidence="1">Cell envelope</location>
    </subcellularLocation>
</comment>
<evidence type="ECO:0000256" key="1">
    <source>
        <dbReference type="ARBA" id="ARBA00004196"/>
    </source>
</evidence>
<evidence type="ECO:0000256" key="2">
    <source>
        <dbReference type="SAM" id="SignalP"/>
    </source>
</evidence>
<evidence type="ECO:0000259" key="3">
    <source>
        <dbReference type="Pfam" id="PF07940"/>
    </source>
</evidence>
<dbReference type="InterPro" id="IPR012480">
    <property type="entry name" value="Hepar_II_III_C"/>
</dbReference>
<dbReference type="Gene3D" id="1.50.10.100">
    <property type="entry name" value="Chondroitin AC/alginate lyase"/>
    <property type="match status" value="2"/>
</dbReference>
<dbReference type="EMBL" id="FRCX01000006">
    <property type="protein sequence ID" value="SHN27915.1"/>
    <property type="molecule type" value="Genomic_DNA"/>
</dbReference>
<dbReference type="STRING" id="551987.SAMN05192549_106454"/>
<dbReference type="GO" id="GO:0016829">
    <property type="term" value="F:lyase activity"/>
    <property type="evidence" value="ECO:0007669"/>
    <property type="project" value="InterPro"/>
</dbReference>
<dbReference type="Gene3D" id="2.70.98.70">
    <property type="match status" value="1"/>
</dbReference>
<feature type="domain" description="Heparinase II/III-like C-terminal" evidence="3">
    <location>
        <begin position="575"/>
        <end position="654"/>
    </location>
</feature>
<protein>
    <submittedName>
        <fullName evidence="4">Heparinase II/III-like protein</fullName>
    </submittedName>
</protein>
<keyword evidence="5" id="KW-1185">Reference proteome</keyword>
<name>A0A1M7QB51_9BURK</name>
<feature type="chain" id="PRO_5013178589" evidence="2">
    <location>
        <begin position="23"/>
        <end position="1006"/>
    </location>
</feature>
<dbReference type="AlphaFoldDB" id="A0A1M7QB51"/>
<dbReference type="RefSeq" id="WP_167544300.1">
    <property type="nucleotide sequence ID" value="NZ_FRCX01000006.1"/>
</dbReference>
<gene>
    <name evidence="4" type="ORF">SAMN05192549_106454</name>
</gene>
<reference evidence="5" key="1">
    <citation type="submission" date="2016-11" db="EMBL/GenBank/DDBJ databases">
        <authorList>
            <person name="Varghese N."/>
            <person name="Submissions S."/>
        </authorList>
    </citation>
    <scope>NUCLEOTIDE SEQUENCE [LARGE SCALE GENOMIC DNA]</scope>
    <source>
        <strain evidence="5">Sac-22</strain>
    </source>
</reference>
<dbReference type="Pfam" id="PF07940">
    <property type="entry name" value="Hepar_II_III_C"/>
    <property type="match status" value="1"/>
</dbReference>
<keyword evidence="2" id="KW-0732">Signal</keyword>
<sequence length="1006" mass="110003">MPIIRHLNWLLLGCLLGTSARAELPAPLVTSHPHLLVNQARFDSLKSTLPVPQANFPAAGGSIEFDWTPQAKAAGDTKDRAIFGYNGSNRNTILIRHLDSEDTSSTVALQFALLPKTGQYVASGVARLPLGQPVHIRLNWDSAQMKASYVIGNAAPKTMSWNDGSTSPAGRWAANEQIFNFDTRLNEQLGNFLIKDLQQAVVFSNTRSDFTSAVRKWQDFTANVDQYQANVPACVANATPTITYCNVAKGHPVSIFQVAEQLSAAYKLSGDPKYLSAARSYIDLIDATDNSAGGEYSMGGRVAALGILYDWLYAELDSSYRARIATKIERILTRGTTADLSNYLCDTTIPDPDDTSTHTTVIDCKNKPVYNYQDWNRFASPPVASLAPYYLGGHQIDDVGNASIGLLAIAAEHPRVLPLIDTLYSHYEKGFWPAKAYVSADGGHQMGFGYSLEGNIARTIQLWRSAFDTGSSPAVFQADWQNKMIYPYIYGLRGNRSYPSRGDNYDLYADDPIVAKLALLAASQNNDGIAQAFYTQQILSSRSKPSNTLMELLYFPQAETMPSGDISNLELSRIFHVAGTVIARDSWDYANATVLDFKASNFSSDNHQHWDQNSFGLFYKAPLLIDSGFYDDYNSAHRFNYSTRTIAHNTLTVFKPDEVFKRYDNVYANDGGQWYPSPSTYYPTLGDIQPDVGTNYQDGIVNYEYDRRYTYVRGNASKAYVNGKLDRAQGFLRSIVFLPSSNFWSAPVMVVFDAVRPSMSGLETTFLLHSINEPAASVSATHQGGGRYLMGFSNGAARQVTVRNQGGMATIQTLLPENAAILKVGGTAADCLQADNKIAKDCRFTVRDNGPGGVWRNYAPGTGINDFKIANADAGAWRLEIGTQSSVQGQPQFYLHVISVADNDNGTGAASPPATQRLPADSSTEAVCLGVNTVLLFNRNSEPATSLSFVAPLSQPAILATGLKPETAYVLLSTAEAGGTRFRLQEATGNNDAQYSSKDGVIKFNF</sequence>
<dbReference type="SUPFAM" id="SSF48230">
    <property type="entry name" value="Chondroitin AC/alginate lyase"/>
    <property type="match status" value="1"/>
</dbReference>
<dbReference type="InterPro" id="IPR008929">
    <property type="entry name" value="Chondroitin_lyas"/>
</dbReference>
<accession>A0A1M7QB51</accession>
<evidence type="ECO:0000313" key="4">
    <source>
        <dbReference type="EMBL" id="SHN27915.1"/>
    </source>
</evidence>
<feature type="signal peptide" evidence="2">
    <location>
        <begin position="1"/>
        <end position="22"/>
    </location>
</feature>
<organism evidence="4 5">
    <name type="scientific">Duganella sacchari</name>
    <dbReference type="NCBI Taxonomy" id="551987"/>
    <lineage>
        <taxon>Bacteria</taxon>
        <taxon>Pseudomonadati</taxon>
        <taxon>Pseudomonadota</taxon>
        <taxon>Betaproteobacteria</taxon>
        <taxon>Burkholderiales</taxon>
        <taxon>Oxalobacteraceae</taxon>
        <taxon>Telluria group</taxon>
        <taxon>Duganella</taxon>
    </lineage>
</organism>
<evidence type="ECO:0000313" key="5">
    <source>
        <dbReference type="Proteomes" id="UP000184339"/>
    </source>
</evidence>
<dbReference type="Proteomes" id="UP000184339">
    <property type="component" value="Unassembled WGS sequence"/>
</dbReference>
<dbReference type="GO" id="GO:0030313">
    <property type="term" value="C:cell envelope"/>
    <property type="evidence" value="ECO:0007669"/>
    <property type="project" value="UniProtKB-SubCell"/>
</dbReference>
<proteinExistence type="predicted"/>